<comment type="caution">
    <text evidence="9">The sequence shown here is derived from an EMBL/GenBank/DDBJ whole genome shotgun (WGS) entry which is preliminary data.</text>
</comment>
<dbReference type="RefSeq" id="WP_083186684.1">
    <property type="nucleotide sequence ID" value="NZ_MAGO01000006.1"/>
</dbReference>
<dbReference type="AlphaFoldDB" id="A0A1B9F5V0"/>
<dbReference type="Gene3D" id="3.20.20.70">
    <property type="entry name" value="Aldolase class I"/>
    <property type="match status" value="1"/>
</dbReference>
<dbReference type="EMBL" id="MAGO01000006">
    <property type="protein sequence ID" value="OCC15292.1"/>
    <property type="molecule type" value="Genomic_DNA"/>
</dbReference>
<dbReference type="PANTHER" id="PTHR11082">
    <property type="entry name" value="TRNA-DIHYDROURIDINE SYNTHASE"/>
    <property type="match status" value="1"/>
</dbReference>
<evidence type="ECO:0000256" key="1">
    <source>
        <dbReference type="ARBA" id="ARBA00022630"/>
    </source>
</evidence>
<feature type="binding site" evidence="7">
    <location>
        <position position="135"/>
    </location>
    <ligand>
        <name>FMN</name>
        <dbReference type="ChEBI" id="CHEBI:58210"/>
    </ligand>
</feature>
<dbReference type="Proteomes" id="UP000093080">
    <property type="component" value="Unassembled WGS sequence"/>
</dbReference>
<dbReference type="CDD" id="cd02801">
    <property type="entry name" value="DUS_like_FMN"/>
    <property type="match status" value="1"/>
</dbReference>
<keyword evidence="2 5" id="KW-0288">FMN</keyword>
<evidence type="ECO:0000256" key="2">
    <source>
        <dbReference type="ARBA" id="ARBA00022643"/>
    </source>
</evidence>
<dbReference type="PIRSF" id="PIRSF006621">
    <property type="entry name" value="Dus"/>
    <property type="match status" value="1"/>
</dbReference>
<dbReference type="InterPro" id="IPR035587">
    <property type="entry name" value="DUS-like_FMN-bd"/>
</dbReference>
<evidence type="ECO:0000256" key="7">
    <source>
        <dbReference type="PIRSR" id="PIRSR006621-2"/>
    </source>
</evidence>
<organism evidence="9 10">
    <name type="scientific">Dissulfuribacter thermophilus</name>
    <dbReference type="NCBI Taxonomy" id="1156395"/>
    <lineage>
        <taxon>Bacteria</taxon>
        <taxon>Pseudomonadati</taxon>
        <taxon>Thermodesulfobacteriota</taxon>
        <taxon>Dissulfuribacteria</taxon>
        <taxon>Dissulfuribacterales</taxon>
        <taxon>Dissulfuribacteraceae</taxon>
        <taxon>Dissulfuribacter</taxon>
    </lineage>
</organism>
<keyword evidence="7" id="KW-0547">Nucleotide-binding</keyword>
<feature type="binding site" evidence="7">
    <location>
        <position position="165"/>
    </location>
    <ligand>
        <name>FMN</name>
        <dbReference type="ChEBI" id="CHEBI:58210"/>
    </ligand>
</feature>
<accession>A0A1B9F5V0</accession>
<dbReference type="STRING" id="1156395.DBT_1415"/>
<dbReference type="InterPro" id="IPR013785">
    <property type="entry name" value="Aldolase_TIM"/>
</dbReference>
<feature type="binding site" evidence="7">
    <location>
        <position position="66"/>
    </location>
    <ligand>
        <name>FMN</name>
        <dbReference type="ChEBI" id="CHEBI:58210"/>
    </ligand>
</feature>
<feature type="domain" description="DUS-like FMN-binding" evidence="8">
    <location>
        <begin position="9"/>
        <end position="276"/>
    </location>
</feature>
<evidence type="ECO:0000313" key="9">
    <source>
        <dbReference type="EMBL" id="OCC15292.1"/>
    </source>
</evidence>
<dbReference type="SUPFAM" id="SSF51395">
    <property type="entry name" value="FMN-linked oxidoreductases"/>
    <property type="match status" value="1"/>
</dbReference>
<dbReference type="EC" id="1.3.1.-" evidence="5"/>
<proteinExistence type="inferred from homology"/>
<keyword evidence="10" id="KW-1185">Reference proteome</keyword>
<feature type="binding site" evidence="7">
    <location>
        <begin position="220"/>
        <end position="221"/>
    </location>
    <ligand>
        <name>FMN</name>
        <dbReference type="ChEBI" id="CHEBI:58210"/>
    </ligand>
</feature>
<comment type="cofactor">
    <cofactor evidence="5 7">
        <name>FMN</name>
        <dbReference type="ChEBI" id="CHEBI:58210"/>
    </cofactor>
</comment>
<dbReference type="Pfam" id="PF01207">
    <property type="entry name" value="Dus"/>
    <property type="match status" value="1"/>
</dbReference>
<gene>
    <name evidence="9" type="ORF">DBT_1415</name>
</gene>
<keyword evidence="4 5" id="KW-0560">Oxidoreductase</keyword>
<evidence type="ECO:0000256" key="5">
    <source>
        <dbReference type="PIRNR" id="PIRNR006621"/>
    </source>
</evidence>
<dbReference type="PANTHER" id="PTHR11082:SF25">
    <property type="entry name" value="DUS-LIKE FMN-BINDING DOMAIN-CONTAINING PROTEIN"/>
    <property type="match status" value="1"/>
</dbReference>
<evidence type="ECO:0000313" key="10">
    <source>
        <dbReference type="Proteomes" id="UP000093080"/>
    </source>
</evidence>
<name>A0A1B9F5V0_9BACT</name>
<evidence type="ECO:0000256" key="6">
    <source>
        <dbReference type="PIRSR" id="PIRSR006621-1"/>
    </source>
</evidence>
<dbReference type="GO" id="GO:0017150">
    <property type="term" value="F:tRNA dihydrouridine synthase activity"/>
    <property type="evidence" value="ECO:0007669"/>
    <property type="project" value="InterPro"/>
</dbReference>
<protein>
    <recommendedName>
        <fullName evidence="5">tRNA-dihydrouridine synthase</fullName>
        <ecNumber evidence="5">1.3.1.-</ecNumber>
    </recommendedName>
</protein>
<keyword evidence="1 5" id="KW-0285">Flavoprotein</keyword>
<keyword evidence="3 5" id="KW-0819">tRNA processing</keyword>
<dbReference type="GO" id="GO:0050660">
    <property type="term" value="F:flavin adenine dinucleotide binding"/>
    <property type="evidence" value="ECO:0007669"/>
    <property type="project" value="InterPro"/>
</dbReference>
<evidence type="ECO:0000259" key="8">
    <source>
        <dbReference type="Pfam" id="PF01207"/>
    </source>
</evidence>
<sequence length="321" mass="37178">MKMVIVAGLAPMAGFTHRAFRRVVSEIGGAQLFFTEMLNSRIVSTQNPEKDHYCKDARIDRPLVAQIVGGDPEVIAAAIKRLEPLGFDAFDINMGCPQRAIMRHGWGAALLNDKKRAFLIVEKAKKVTKRPIFVKLRSFPGHRIEPLIEFSKGLEARGVDLITIHPRAVEDGFKRKAKWEELKWIKKEINIPIFGNGDIFSVEDAEEIFRKTGVNGILIGRGAIVRPWLFWEIVHKRPWPGSPLEVLEKVVHYILHYSPKEVHRRQLLLFLSWFLRNWEHHLYLFSKVKGWHDPFKILTFIREEIDKKGLRLVKRPIYSKL</sequence>
<comment type="function">
    <text evidence="5">Catalyzes the synthesis of 5,6-dihydrouridine (D), a modified base found in the D-loop of most tRNAs, via the reduction of the C5-C6 double bond in target uridines.</text>
</comment>
<comment type="similarity">
    <text evidence="5">Belongs to the dus family.</text>
</comment>
<feature type="binding site" evidence="7">
    <location>
        <begin position="11"/>
        <end position="13"/>
    </location>
    <ligand>
        <name>FMN</name>
        <dbReference type="ChEBI" id="CHEBI:58210"/>
    </ligand>
</feature>
<reference evidence="9 10" key="1">
    <citation type="submission" date="2016-06" db="EMBL/GenBank/DDBJ databases">
        <title>Respiratory ammonification of nitrate coupled to the oxidation of elemental sulfur in deep-sea autotrophic thermophilic bacteria.</title>
        <authorList>
            <person name="Slobodkina G.B."/>
            <person name="Mardanov A.V."/>
            <person name="Ravin N.V."/>
            <person name="Frolova A.A."/>
            <person name="Viryasiv M.B."/>
            <person name="Chernyh N.A."/>
            <person name="Bonch-Osmolovskaya E.A."/>
            <person name="Slobodkin A.I."/>
        </authorList>
    </citation>
    <scope>NUCLEOTIDE SEQUENCE [LARGE SCALE GENOMIC DNA]</scope>
    <source>
        <strain evidence="9 10">S69</strain>
    </source>
</reference>
<feature type="active site" description="Proton donor" evidence="6">
    <location>
        <position position="96"/>
    </location>
</feature>
<dbReference type="OrthoDB" id="9764501at2"/>
<evidence type="ECO:0000256" key="4">
    <source>
        <dbReference type="ARBA" id="ARBA00023002"/>
    </source>
</evidence>
<dbReference type="InterPro" id="IPR001269">
    <property type="entry name" value="DUS_fam"/>
</dbReference>
<dbReference type="PATRIC" id="fig|1156395.6.peg.1429"/>
<evidence type="ECO:0000256" key="3">
    <source>
        <dbReference type="ARBA" id="ARBA00022694"/>
    </source>
</evidence>